<comment type="caution">
    <text evidence="9">The sequence shown here is derived from an EMBL/GenBank/DDBJ whole genome shotgun (WGS) entry which is preliminary data.</text>
</comment>
<protein>
    <recommendedName>
        <fullName evidence="2">guanylate kinase</fullName>
        <ecNumber evidence="2">2.7.4.8</ecNumber>
    </recommendedName>
</protein>
<evidence type="ECO:0000256" key="7">
    <source>
        <dbReference type="SAM" id="MobiDB-lite"/>
    </source>
</evidence>
<evidence type="ECO:0000313" key="10">
    <source>
        <dbReference type="Proteomes" id="UP001642483"/>
    </source>
</evidence>
<evidence type="ECO:0000256" key="1">
    <source>
        <dbReference type="ARBA" id="ARBA00005790"/>
    </source>
</evidence>
<keyword evidence="10" id="KW-1185">Reference proteome</keyword>
<sequence length="314" mass="34807">MSLRPVVFSGPSGSGKSTLLNLLFKDFPNSFGFSVSHTTRQPRPGEVNGKHYHFTTVDQMETEIKEGKFIEYARFSGNLYGTSKMAVQDVLDSKRVCLLDIDEQGVKSLKASDIKPLYIFISPPSLKILQQRLTSRGTETAESIERRMQTATSALDYSKENGVYDLIVVNDVLKTAYSQLRTFLLKHFPHVEADSCNEEQQLHQEENDDDVEADPKPSADSHLLQPSNGRHSINEISLSPVRLKSSIDDDAPAVVAIDATSLDDMTDAPVVTTENLEKNSKLIVTDRSSSLINMQDETSDRALFCGKGGNCILF</sequence>
<dbReference type="InterPro" id="IPR020590">
    <property type="entry name" value="Guanylate_kinase_CS"/>
</dbReference>
<evidence type="ECO:0000256" key="6">
    <source>
        <dbReference type="ARBA" id="ARBA00022840"/>
    </source>
</evidence>
<organism evidence="9 10">
    <name type="scientific">Clavelina lepadiformis</name>
    <name type="common">Light-bulb sea squirt</name>
    <name type="synonym">Ascidia lepadiformis</name>
    <dbReference type="NCBI Taxonomy" id="159417"/>
    <lineage>
        <taxon>Eukaryota</taxon>
        <taxon>Metazoa</taxon>
        <taxon>Chordata</taxon>
        <taxon>Tunicata</taxon>
        <taxon>Ascidiacea</taxon>
        <taxon>Aplousobranchia</taxon>
        <taxon>Clavelinidae</taxon>
        <taxon>Clavelina</taxon>
    </lineage>
</organism>
<evidence type="ECO:0000259" key="8">
    <source>
        <dbReference type="PROSITE" id="PS50052"/>
    </source>
</evidence>
<evidence type="ECO:0000256" key="2">
    <source>
        <dbReference type="ARBA" id="ARBA00012961"/>
    </source>
</evidence>
<dbReference type="SUPFAM" id="SSF52540">
    <property type="entry name" value="P-loop containing nucleoside triphosphate hydrolases"/>
    <property type="match status" value="1"/>
</dbReference>
<dbReference type="InterPro" id="IPR027417">
    <property type="entry name" value="P-loop_NTPase"/>
</dbReference>
<evidence type="ECO:0000256" key="4">
    <source>
        <dbReference type="ARBA" id="ARBA00022741"/>
    </source>
</evidence>
<dbReference type="InterPro" id="IPR008144">
    <property type="entry name" value="Guanylate_kin-like_dom"/>
</dbReference>
<dbReference type="InterPro" id="IPR008145">
    <property type="entry name" value="GK/Ca_channel_bsu"/>
</dbReference>
<dbReference type="PROSITE" id="PS00856">
    <property type="entry name" value="GUANYLATE_KINASE_1"/>
    <property type="match status" value="1"/>
</dbReference>
<keyword evidence="3" id="KW-0808">Transferase</keyword>
<dbReference type="InterPro" id="IPR017665">
    <property type="entry name" value="Guanylate_kinase"/>
</dbReference>
<keyword evidence="4" id="KW-0547">Nucleotide-binding</keyword>
<dbReference type="PROSITE" id="PS50052">
    <property type="entry name" value="GUANYLATE_KINASE_2"/>
    <property type="match status" value="1"/>
</dbReference>
<feature type="region of interest" description="Disordered" evidence="7">
    <location>
        <begin position="197"/>
        <end position="232"/>
    </location>
</feature>
<dbReference type="PANTHER" id="PTHR23117">
    <property type="entry name" value="GUANYLATE KINASE-RELATED"/>
    <property type="match status" value="1"/>
</dbReference>
<reference evidence="9 10" key="1">
    <citation type="submission" date="2024-02" db="EMBL/GenBank/DDBJ databases">
        <authorList>
            <person name="Daric V."/>
            <person name="Darras S."/>
        </authorList>
    </citation>
    <scope>NUCLEOTIDE SEQUENCE [LARGE SCALE GENOMIC DNA]</scope>
</reference>
<dbReference type="Gene3D" id="3.30.63.10">
    <property type="entry name" value="Guanylate Kinase phosphate binding domain"/>
    <property type="match status" value="1"/>
</dbReference>
<accession>A0ABP0F727</accession>
<feature type="domain" description="Guanylate kinase-like" evidence="8">
    <location>
        <begin position="3"/>
        <end position="185"/>
    </location>
</feature>
<gene>
    <name evidence="9" type="ORF">CVLEPA_LOCUS4254</name>
</gene>
<comment type="similarity">
    <text evidence="1">Belongs to the guanylate kinase family.</text>
</comment>
<keyword evidence="6" id="KW-0067">ATP-binding</keyword>
<dbReference type="CDD" id="cd00071">
    <property type="entry name" value="GMPK"/>
    <property type="match status" value="1"/>
</dbReference>
<dbReference type="NCBIfam" id="TIGR03263">
    <property type="entry name" value="guanyl_kin"/>
    <property type="match status" value="1"/>
</dbReference>
<keyword evidence="5" id="KW-0418">Kinase</keyword>
<evidence type="ECO:0000256" key="3">
    <source>
        <dbReference type="ARBA" id="ARBA00022679"/>
    </source>
</evidence>
<name>A0ABP0F727_CLALP</name>
<dbReference type="Pfam" id="PF00625">
    <property type="entry name" value="Guanylate_kin"/>
    <property type="match status" value="1"/>
</dbReference>
<dbReference type="PANTHER" id="PTHR23117:SF13">
    <property type="entry name" value="GUANYLATE KINASE"/>
    <property type="match status" value="1"/>
</dbReference>
<dbReference type="Proteomes" id="UP001642483">
    <property type="component" value="Unassembled WGS sequence"/>
</dbReference>
<evidence type="ECO:0000256" key="5">
    <source>
        <dbReference type="ARBA" id="ARBA00022777"/>
    </source>
</evidence>
<dbReference type="EMBL" id="CAWYQH010000013">
    <property type="protein sequence ID" value="CAK8674563.1"/>
    <property type="molecule type" value="Genomic_DNA"/>
</dbReference>
<evidence type="ECO:0000313" key="9">
    <source>
        <dbReference type="EMBL" id="CAK8674563.1"/>
    </source>
</evidence>
<dbReference type="EC" id="2.7.4.8" evidence="2"/>
<dbReference type="SMART" id="SM00072">
    <property type="entry name" value="GuKc"/>
    <property type="match status" value="1"/>
</dbReference>
<dbReference type="Gene3D" id="3.40.50.300">
    <property type="entry name" value="P-loop containing nucleotide triphosphate hydrolases"/>
    <property type="match status" value="1"/>
</dbReference>
<proteinExistence type="inferred from homology"/>